<gene>
    <name evidence="2" type="ORF">M407DRAFT_240979</name>
</gene>
<dbReference type="OrthoDB" id="10543969at2759"/>
<evidence type="ECO:0000256" key="1">
    <source>
        <dbReference type="SAM" id="MobiDB-lite"/>
    </source>
</evidence>
<evidence type="ECO:0000313" key="2">
    <source>
        <dbReference type="EMBL" id="KIO33587.1"/>
    </source>
</evidence>
<sequence>MVVDGNQDLLASNMSFSSSMTPSPAPSTLTFAQPPPPDLVQPVKSGRAAGRRPSRDEGFYRSTPAPTLTPSASSSSLSHQASSLLEAPVNVNGRNRSNTTSQESFSSTQSNVSDKDQVSKAEKELLRLEKSLQSFRTLSSESMQNQYSTPRAPSRVTEASRDIATTTSADRSRVLPLAKPPPPSSSGAALSANPNLAPRRPRKPSVTSEPDEEYYRRMHMALPPLPSAPSPVSYASQPRKDSTTSSSSLQSQRIPAAPSPNFSTRPIPVELDNPPAVYGRQGFPVRVPSAEALASRQPNAWRSNAADLSARTSVLSPTLTELDFPMPPTTTVRPGAAGVVRPGQRKESLLAASTPARPRRDYI</sequence>
<accession>A0A0C3MIS7</accession>
<proteinExistence type="predicted"/>
<evidence type="ECO:0000313" key="3">
    <source>
        <dbReference type="Proteomes" id="UP000054248"/>
    </source>
</evidence>
<feature type="region of interest" description="Disordered" evidence="1">
    <location>
        <begin position="1"/>
        <end position="121"/>
    </location>
</feature>
<feature type="compositionally biased region" description="Low complexity" evidence="1">
    <location>
        <begin position="185"/>
        <end position="198"/>
    </location>
</feature>
<name>A0A0C3MIS7_9AGAM</name>
<feature type="compositionally biased region" description="Low complexity" evidence="1">
    <location>
        <begin position="97"/>
        <end position="112"/>
    </location>
</feature>
<feature type="compositionally biased region" description="Low complexity" evidence="1">
    <location>
        <begin position="62"/>
        <end position="84"/>
    </location>
</feature>
<feature type="region of interest" description="Disordered" evidence="1">
    <location>
        <begin position="320"/>
        <end position="363"/>
    </location>
</feature>
<feature type="compositionally biased region" description="Low complexity" evidence="1">
    <location>
        <begin position="9"/>
        <end position="30"/>
    </location>
</feature>
<feature type="region of interest" description="Disordered" evidence="1">
    <location>
        <begin position="135"/>
        <end position="268"/>
    </location>
</feature>
<dbReference type="Proteomes" id="UP000054248">
    <property type="component" value="Unassembled WGS sequence"/>
</dbReference>
<feature type="compositionally biased region" description="Polar residues" evidence="1">
    <location>
        <begin position="135"/>
        <end position="151"/>
    </location>
</feature>
<organism evidence="2 3">
    <name type="scientific">Tulasnella calospora MUT 4182</name>
    <dbReference type="NCBI Taxonomy" id="1051891"/>
    <lineage>
        <taxon>Eukaryota</taxon>
        <taxon>Fungi</taxon>
        <taxon>Dikarya</taxon>
        <taxon>Basidiomycota</taxon>
        <taxon>Agaricomycotina</taxon>
        <taxon>Agaricomycetes</taxon>
        <taxon>Cantharellales</taxon>
        <taxon>Tulasnellaceae</taxon>
        <taxon>Tulasnella</taxon>
    </lineage>
</organism>
<dbReference type="AlphaFoldDB" id="A0A0C3MIS7"/>
<dbReference type="HOGENOM" id="CLU_763323_0_0_1"/>
<dbReference type="EMBL" id="KN822947">
    <property type="protein sequence ID" value="KIO33587.1"/>
    <property type="molecule type" value="Genomic_DNA"/>
</dbReference>
<protein>
    <submittedName>
        <fullName evidence="2">Uncharacterized protein</fullName>
    </submittedName>
</protein>
<reference evidence="2 3" key="1">
    <citation type="submission" date="2014-04" db="EMBL/GenBank/DDBJ databases">
        <authorList>
            <consortium name="DOE Joint Genome Institute"/>
            <person name="Kuo A."/>
            <person name="Girlanda M."/>
            <person name="Perotto S."/>
            <person name="Kohler A."/>
            <person name="Nagy L.G."/>
            <person name="Floudas D."/>
            <person name="Copeland A."/>
            <person name="Barry K.W."/>
            <person name="Cichocki N."/>
            <person name="Veneault-Fourrey C."/>
            <person name="LaButti K."/>
            <person name="Lindquist E.A."/>
            <person name="Lipzen A."/>
            <person name="Lundell T."/>
            <person name="Morin E."/>
            <person name="Murat C."/>
            <person name="Sun H."/>
            <person name="Tunlid A."/>
            <person name="Henrissat B."/>
            <person name="Grigoriev I.V."/>
            <person name="Hibbett D.S."/>
            <person name="Martin F."/>
            <person name="Nordberg H.P."/>
            <person name="Cantor M.N."/>
            <person name="Hua S.X."/>
        </authorList>
    </citation>
    <scope>NUCLEOTIDE SEQUENCE [LARGE SCALE GENOMIC DNA]</scope>
    <source>
        <strain evidence="2 3">MUT 4182</strain>
    </source>
</reference>
<feature type="compositionally biased region" description="Low complexity" evidence="1">
    <location>
        <begin position="243"/>
        <end position="252"/>
    </location>
</feature>
<reference evidence="3" key="2">
    <citation type="submission" date="2015-01" db="EMBL/GenBank/DDBJ databases">
        <title>Evolutionary Origins and Diversification of the Mycorrhizal Mutualists.</title>
        <authorList>
            <consortium name="DOE Joint Genome Institute"/>
            <consortium name="Mycorrhizal Genomics Consortium"/>
            <person name="Kohler A."/>
            <person name="Kuo A."/>
            <person name="Nagy L.G."/>
            <person name="Floudas D."/>
            <person name="Copeland A."/>
            <person name="Barry K.W."/>
            <person name="Cichocki N."/>
            <person name="Veneault-Fourrey C."/>
            <person name="LaButti K."/>
            <person name="Lindquist E.A."/>
            <person name="Lipzen A."/>
            <person name="Lundell T."/>
            <person name="Morin E."/>
            <person name="Murat C."/>
            <person name="Riley R."/>
            <person name="Ohm R."/>
            <person name="Sun H."/>
            <person name="Tunlid A."/>
            <person name="Henrissat B."/>
            <person name="Grigoriev I.V."/>
            <person name="Hibbett D.S."/>
            <person name="Martin F."/>
        </authorList>
    </citation>
    <scope>NUCLEOTIDE SEQUENCE [LARGE SCALE GENOMIC DNA]</scope>
    <source>
        <strain evidence="3">MUT 4182</strain>
    </source>
</reference>
<keyword evidence="3" id="KW-1185">Reference proteome</keyword>